<feature type="compositionally biased region" description="Basic residues" evidence="2">
    <location>
        <begin position="188"/>
        <end position="200"/>
    </location>
</feature>
<dbReference type="InterPro" id="IPR013762">
    <property type="entry name" value="Integrase-like_cat_sf"/>
</dbReference>
<comment type="caution">
    <text evidence="3">The sequence shown here is derived from an EMBL/GenBank/DDBJ whole genome shotgun (WGS) entry which is preliminary data.</text>
</comment>
<proteinExistence type="predicted"/>
<feature type="compositionally biased region" description="Polar residues" evidence="2">
    <location>
        <begin position="201"/>
        <end position="212"/>
    </location>
</feature>
<gene>
    <name evidence="3" type="ORF">ACFFRN_48950</name>
</gene>
<name>A0ABV5QGC9_9ACTN</name>
<sequence length="252" mass="28370">MVRQWRAELLGNGVSVTMAAKADRLLRAVLMTAAEDDRIIARNPCRIRGADAEHAEERPVLSVTRVFELAQRIGKRPVGSIRGLKKGEGYRVRFWRNGEMRTHPEVFATRAEAERALWRVPETGHADFSQDRRFRAFVLLDTFASLRWGEITALTRSDIDLKVGTVRIKAAYTERSTGEMVLGPPKSKAGRRKYPRRSFRHSPNTWRSTSRTRPVRWPSLEPRAASCGGVASTGHRRGRKQSGPSVSEPGLS</sequence>
<keyword evidence="4" id="KW-1185">Reference proteome</keyword>
<dbReference type="SUPFAM" id="SSF56349">
    <property type="entry name" value="DNA breaking-rejoining enzymes"/>
    <property type="match status" value="1"/>
</dbReference>
<organism evidence="3 4">
    <name type="scientific">Nonomuraea roseola</name>
    <dbReference type="NCBI Taxonomy" id="46179"/>
    <lineage>
        <taxon>Bacteria</taxon>
        <taxon>Bacillati</taxon>
        <taxon>Actinomycetota</taxon>
        <taxon>Actinomycetes</taxon>
        <taxon>Streptosporangiales</taxon>
        <taxon>Streptosporangiaceae</taxon>
        <taxon>Nonomuraea</taxon>
    </lineage>
</organism>
<evidence type="ECO:0000256" key="1">
    <source>
        <dbReference type="ARBA" id="ARBA00023172"/>
    </source>
</evidence>
<feature type="region of interest" description="Disordered" evidence="2">
    <location>
        <begin position="179"/>
        <end position="252"/>
    </location>
</feature>
<evidence type="ECO:0000313" key="3">
    <source>
        <dbReference type="EMBL" id="MFB9534560.1"/>
    </source>
</evidence>
<keyword evidence="1" id="KW-0233">DNA recombination</keyword>
<reference evidence="3 4" key="1">
    <citation type="submission" date="2024-09" db="EMBL/GenBank/DDBJ databases">
        <authorList>
            <person name="Sun Q."/>
            <person name="Mori K."/>
        </authorList>
    </citation>
    <scope>NUCLEOTIDE SEQUENCE [LARGE SCALE GENOMIC DNA]</scope>
    <source>
        <strain evidence="3 4">JCM 3323</strain>
    </source>
</reference>
<dbReference type="InterPro" id="IPR011010">
    <property type="entry name" value="DNA_brk_join_enz"/>
</dbReference>
<accession>A0ABV5QGC9</accession>
<evidence type="ECO:0000313" key="4">
    <source>
        <dbReference type="Proteomes" id="UP001589646"/>
    </source>
</evidence>
<dbReference type="EMBL" id="JBHMCE010000035">
    <property type="protein sequence ID" value="MFB9534560.1"/>
    <property type="molecule type" value="Genomic_DNA"/>
</dbReference>
<evidence type="ECO:0000256" key="2">
    <source>
        <dbReference type="SAM" id="MobiDB-lite"/>
    </source>
</evidence>
<evidence type="ECO:0008006" key="5">
    <source>
        <dbReference type="Google" id="ProtNLM"/>
    </source>
</evidence>
<dbReference type="Gene3D" id="1.10.443.10">
    <property type="entry name" value="Intergrase catalytic core"/>
    <property type="match status" value="1"/>
</dbReference>
<dbReference type="Proteomes" id="UP001589646">
    <property type="component" value="Unassembled WGS sequence"/>
</dbReference>
<dbReference type="RefSeq" id="WP_346126522.1">
    <property type="nucleotide sequence ID" value="NZ_BAAAXC010000015.1"/>
</dbReference>
<protein>
    <recommendedName>
        <fullName evidence="5">Tyr recombinase domain-containing protein</fullName>
    </recommendedName>
</protein>